<comment type="caution">
    <text evidence="1">The sequence shown here is derived from an EMBL/GenBank/DDBJ whole genome shotgun (WGS) entry which is preliminary data.</text>
</comment>
<sequence>MEIPSKKNLGKDGLFYLFGEVNGAMPPMSSKSRRHRSVNPTSANARKIQNVPWSLLMLEDCSPIALIEKANQTSSCRGHERSFHSFILFVEVNLSIKTPLHKRYFSLGFKAKEYYSFPSRLISCVMIRLGPEDTTRIIQMRLEVLELSMSRFRVTISESEHFEGRCIYSMSVLACGTFEINFDFLSNLIKFVSLSLYCFVFELLKRIAHHMFDVVFIDVIVKDMNEEHVLQKKELRWCIRKDEKNLHQMWKTDRTIATCHLLVIS</sequence>
<dbReference type="OrthoDB" id="10636901at2759"/>
<dbReference type="EMBL" id="JAAMPC010000015">
    <property type="protein sequence ID" value="KAG2259150.1"/>
    <property type="molecule type" value="Genomic_DNA"/>
</dbReference>
<reference evidence="1 2" key="1">
    <citation type="submission" date="2020-02" db="EMBL/GenBank/DDBJ databases">
        <authorList>
            <person name="Ma Q."/>
            <person name="Huang Y."/>
            <person name="Song X."/>
            <person name="Pei D."/>
        </authorList>
    </citation>
    <scope>NUCLEOTIDE SEQUENCE [LARGE SCALE GENOMIC DNA]</scope>
    <source>
        <strain evidence="1">Sxm20200214</strain>
        <tissue evidence="1">Leaf</tissue>
    </source>
</reference>
<dbReference type="AlphaFoldDB" id="A0A8X7PXW6"/>
<keyword evidence="2" id="KW-1185">Reference proteome</keyword>
<accession>A0A8X7PXW6</accession>
<gene>
    <name evidence="1" type="ORF">Bca52824_078444</name>
</gene>
<name>A0A8X7PXW6_BRACI</name>
<evidence type="ECO:0000313" key="1">
    <source>
        <dbReference type="EMBL" id="KAG2259150.1"/>
    </source>
</evidence>
<proteinExistence type="predicted"/>
<organism evidence="1 2">
    <name type="scientific">Brassica carinata</name>
    <name type="common">Ethiopian mustard</name>
    <name type="synonym">Abyssinian cabbage</name>
    <dbReference type="NCBI Taxonomy" id="52824"/>
    <lineage>
        <taxon>Eukaryota</taxon>
        <taxon>Viridiplantae</taxon>
        <taxon>Streptophyta</taxon>
        <taxon>Embryophyta</taxon>
        <taxon>Tracheophyta</taxon>
        <taxon>Spermatophyta</taxon>
        <taxon>Magnoliopsida</taxon>
        <taxon>eudicotyledons</taxon>
        <taxon>Gunneridae</taxon>
        <taxon>Pentapetalae</taxon>
        <taxon>rosids</taxon>
        <taxon>malvids</taxon>
        <taxon>Brassicales</taxon>
        <taxon>Brassicaceae</taxon>
        <taxon>Brassiceae</taxon>
        <taxon>Brassica</taxon>
    </lineage>
</organism>
<evidence type="ECO:0000313" key="2">
    <source>
        <dbReference type="Proteomes" id="UP000886595"/>
    </source>
</evidence>
<dbReference type="Proteomes" id="UP000886595">
    <property type="component" value="Unassembled WGS sequence"/>
</dbReference>
<protein>
    <submittedName>
        <fullName evidence="1">Uncharacterized protein</fullName>
    </submittedName>
</protein>